<accession>A0A8S9K344</accession>
<dbReference type="InterPro" id="IPR015424">
    <property type="entry name" value="PyrdxlP-dep_Trfase"/>
</dbReference>
<dbReference type="InterPro" id="IPR015422">
    <property type="entry name" value="PyrdxlP-dep_Trfase_small"/>
</dbReference>
<feature type="domain" description="Aminotransferase class I/classII large" evidence="4">
    <location>
        <begin position="222"/>
        <end position="535"/>
    </location>
</feature>
<dbReference type="AlphaFoldDB" id="A0A8S9K344"/>
<dbReference type="Gene3D" id="3.40.640.10">
    <property type="entry name" value="Type I PLP-dependent aspartate aminotransferase-like (Major domain)"/>
    <property type="match status" value="2"/>
</dbReference>
<organism evidence="5">
    <name type="scientific">Brassica cretica</name>
    <name type="common">Mustard</name>
    <dbReference type="NCBI Taxonomy" id="69181"/>
    <lineage>
        <taxon>Eukaryota</taxon>
        <taxon>Viridiplantae</taxon>
        <taxon>Streptophyta</taxon>
        <taxon>Embryophyta</taxon>
        <taxon>Tracheophyta</taxon>
        <taxon>Spermatophyta</taxon>
        <taxon>Magnoliopsida</taxon>
        <taxon>eudicotyledons</taxon>
        <taxon>Gunneridae</taxon>
        <taxon>Pentapetalae</taxon>
        <taxon>rosids</taxon>
        <taxon>malvids</taxon>
        <taxon>Brassicales</taxon>
        <taxon>Brassicaceae</taxon>
        <taxon>Brassiceae</taxon>
        <taxon>Brassica</taxon>
    </lineage>
</organism>
<dbReference type="GO" id="GO:0006572">
    <property type="term" value="P:L-tyrosine catabolic process"/>
    <property type="evidence" value="ECO:0007669"/>
    <property type="project" value="TreeGrafter"/>
</dbReference>
<comment type="cofactor">
    <cofactor evidence="1">
        <name>pyridoxal 5'-phosphate</name>
        <dbReference type="ChEBI" id="CHEBI:597326"/>
    </cofactor>
</comment>
<dbReference type="InterPro" id="IPR015421">
    <property type="entry name" value="PyrdxlP-dep_Trfase_major"/>
</dbReference>
<dbReference type="PROSITE" id="PS00105">
    <property type="entry name" value="AA_TRANSFER_CLASS_1"/>
    <property type="match status" value="1"/>
</dbReference>
<feature type="domain" description="Aminotransferase class I/classII large" evidence="4">
    <location>
        <begin position="61"/>
        <end position="211"/>
    </location>
</feature>
<dbReference type="SUPFAM" id="SSF53383">
    <property type="entry name" value="PLP-dependent transferases"/>
    <property type="match status" value="2"/>
</dbReference>
<dbReference type="EMBL" id="QGKY02000190">
    <property type="protein sequence ID" value="KAF2588023.1"/>
    <property type="molecule type" value="Genomic_DNA"/>
</dbReference>
<name>A0A8S9K344_BRACR</name>
<dbReference type="CDD" id="cd00609">
    <property type="entry name" value="AAT_like"/>
    <property type="match status" value="1"/>
</dbReference>
<dbReference type="GO" id="GO:0004838">
    <property type="term" value="F:L-tyrosine-2-oxoglutarate transaminase activity"/>
    <property type="evidence" value="ECO:0007669"/>
    <property type="project" value="TreeGrafter"/>
</dbReference>
<dbReference type="GO" id="GO:0030170">
    <property type="term" value="F:pyridoxal phosphate binding"/>
    <property type="evidence" value="ECO:0007669"/>
    <property type="project" value="InterPro"/>
</dbReference>
<dbReference type="PANTHER" id="PTHR45744:SF33">
    <property type="entry name" value="AMINOTRANSFERASE CLASS I_CLASSII DOMAIN-CONTAINING PROTEIN"/>
    <property type="match status" value="1"/>
</dbReference>
<dbReference type="InterPro" id="IPR005958">
    <property type="entry name" value="TyrNic_aminoTrfase"/>
</dbReference>
<dbReference type="NCBIfam" id="TIGR01265">
    <property type="entry name" value="tyr_nico_aTase"/>
    <property type="match status" value="1"/>
</dbReference>
<dbReference type="Gene3D" id="3.90.1150.10">
    <property type="entry name" value="Aspartate Aminotransferase, domain 1"/>
    <property type="match status" value="2"/>
</dbReference>
<protein>
    <recommendedName>
        <fullName evidence="4">Aminotransferase class I/classII large domain-containing protein</fullName>
    </recommendedName>
</protein>
<keyword evidence="3" id="KW-0663">Pyridoxal phosphate</keyword>
<dbReference type="PANTHER" id="PTHR45744">
    <property type="entry name" value="TYROSINE AMINOTRANSFERASE"/>
    <property type="match status" value="1"/>
</dbReference>
<reference evidence="5" key="1">
    <citation type="submission" date="2019-12" db="EMBL/GenBank/DDBJ databases">
        <title>Genome sequencing and annotation of Brassica cretica.</title>
        <authorList>
            <person name="Studholme D.J."/>
            <person name="Sarris P.F."/>
        </authorList>
    </citation>
    <scope>NUCLEOTIDE SEQUENCE</scope>
    <source>
        <strain evidence="5">PFS-102/07</strain>
        <tissue evidence="5">Leaf</tissue>
    </source>
</reference>
<proteinExistence type="inferred from homology"/>
<evidence type="ECO:0000256" key="3">
    <source>
        <dbReference type="ARBA" id="ARBA00022898"/>
    </source>
</evidence>
<evidence type="ECO:0000256" key="1">
    <source>
        <dbReference type="ARBA" id="ARBA00001933"/>
    </source>
</evidence>
<dbReference type="GO" id="GO:0005829">
    <property type="term" value="C:cytosol"/>
    <property type="evidence" value="ECO:0007669"/>
    <property type="project" value="TreeGrafter"/>
</dbReference>
<dbReference type="Pfam" id="PF00155">
    <property type="entry name" value="Aminotran_1_2"/>
    <property type="match status" value="2"/>
</dbReference>
<gene>
    <name evidence="5" type="ORF">F2Q70_00041352</name>
</gene>
<evidence type="ECO:0000259" key="4">
    <source>
        <dbReference type="Pfam" id="PF00155"/>
    </source>
</evidence>
<sequence length="567" mass="63200">MANNGNANGNVWQFKGNTATSDAAAVALRKLVFKMFRNYNLNSGKPILAPSPGDPSASPSFRTCPVAEEAVAAAARSGMANCYAPSPGILKARRAVADYLNGELPAKLKEEDVYITGGCNQAIEIVIDSLAGNSLANILLPRPGYPHYDARALYSCLEIRKYDLLPQKDWEIDLDGLEAAADENTVAMVLINPNNPCGNVYSYDHLNKVCNFHIINKHRLCGCNQAIEIVIDSLAGNSLANILLPRPGYPHYDARALYSCLEIRKYDLLPQKDWEIDLDGLEAAADENTVAMVLINPNNPCGNVYSYDHLNKVAEMARKLGIVVISDEVYKHVVYGDRPFIPMGIFASIAPVITLGSISKGWVVPGWRIGWIAMNDPNSILKSTGVIQAIEDCLELTPQPSLILQEALPDILEKTPKEFFDKKIKAMRHSVEFSCERLKDIPCLFCPKKPESCSYLWVRFYFYAQDFTYGYFSYLWVKLDTSMLVNIKNDFEFCMKLVSEESVLLIPGVALGADNWVRISIGTDASVLDEIFDRIKTFYDRHAIRKLPNSMGLLQIYNDQEMEICFS</sequence>
<dbReference type="InterPro" id="IPR004838">
    <property type="entry name" value="NHTrfase_class1_PyrdxlP-BS"/>
</dbReference>
<dbReference type="InterPro" id="IPR004839">
    <property type="entry name" value="Aminotransferase_I/II_large"/>
</dbReference>
<evidence type="ECO:0000313" key="5">
    <source>
        <dbReference type="EMBL" id="KAF2588023.1"/>
    </source>
</evidence>
<comment type="similarity">
    <text evidence="2">Belongs to the class-I pyridoxal-phosphate-dependent aminotransferase family.</text>
</comment>
<comment type="caution">
    <text evidence="5">The sequence shown here is derived from an EMBL/GenBank/DDBJ whole genome shotgun (WGS) entry which is preliminary data.</text>
</comment>
<evidence type="ECO:0000256" key="2">
    <source>
        <dbReference type="ARBA" id="ARBA00007441"/>
    </source>
</evidence>